<dbReference type="InterPro" id="IPR036291">
    <property type="entry name" value="NAD(P)-bd_dom_sf"/>
</dbReference>
<keyword evidence="2" id="KW-0560">Oxidoreductase</keyword>
<sequence length="271" mass="30704">MPSTVAIAGITRKFSQCIIRAIQESPDVLIRGYCRSPHKLPRAILDSDQIEIIGGSFDDRAHIRRFVRGSDVVICCYFGQPEVMTEGQKYLIDACEEENVPRYIPSDFAVDYTKIPHGVLFPKESAKVIMEYLKSRKVKGAHILTGGLMETFWSEFFGIWNPKMCSMSVWGSGEEVWELTTYQTAAAYTAAVALDKSAIGVFRYIRPFRRLGVLLWDKWRIFSVGLIRKPHREDVIPTPDGGFLDSDSDDSLRVCLEEYTSTWLAMVGKTL</sequence>
<dbReference type="Proteomes" id="UP000231358">
    <property type="component" value="Unassembled WGS sequence"/>
</dbReference>
<evidence type="ECO:0000259" key="3">
    <source>
        <dbReference type="Pfam" id="PF05368"/>
    </source>
</evidence>
<keyword evidence="1" id="KW-0521">NADP</keyword>
<evidence type="ECO:0000256" key="2">
    <source>
        <dbReference type="ARBA" id="ARBA00023002"/>
    </source>
</evidence>
<organism evidence="4 5">
    <name type="scientific">Aspergillus arachidicola</name>
    <dbReference type="NCBI Taxonomy" id="656916"/>
    <lineage>
        <taxon>Eukaryota</taxon>
        <taxon>Fungi</taxon>
        <taxon>Dikarya</taxon>
        <taxon>Ascomycota</taxon>
        <taxon>Pezizomycotina</taxon>
        <taxon>Eurotiomycetes</taxon>
        <taxon>Eurotiomycetidae</taxon>
        <taxon>Eurotiales</taxon>
        <taxon>Aspergillaceae</taxon>
        <taxon>Aspergillus</taxon>
        <taxon>Aspergillus subgen. Circumdati</taxon>
    </lineage>
</organism>
<protein>
    <recommendedName>
        <fullName evidence="3">NmrA-like domain-containing protein</fullName>
    </recommendedName>
</protein>
<proteinExistence type="predicted"/>
<dbReference type="SUPFAM" id="SSF51735">
    <property type="entry name" value="NAD(P)-binding Rossmann-fold domains"/>
    <property type="match status" value="1"/>
</dbReference>
<keyword evidence="5" id="KW-1185">Reference proteome</keyword>
<gene>
    <name evidence="4" type="ORF">AARAC_000586</name>
</gene>
<feature type="domain" description="NmrA-like" evidence="3">
    <location>
        <begin position="3"/>
        <end position="162"/>
    </location>
</feature>
<comment type="caution">
    <text evidence="4">The sequence shown here is derived from an EMBL/GenBank/DDBJ whole genome shotgun (WGS) entry which is preliminary data.</text>
</comment>
<dbReference type="STRING" id="656916.A0A2G7G7A6"/>
<dbReference type="InterPro" id="IPR008030">
    <property type="entry name" value="NmrA-like"/>
</dbReference>
<reference evidence="4 5" key="1">
    <citation type="submission" date="2017-05" db="EMBL/GenBank/DDBJ databases">
        <title>Genome sequence for an aflatoxigenic pathogen of Argentinian peanut, Aspergillus arachidicola.</title>
        <authorList>
            <person name="Moore G."/>
            <person name="Beltz S.B."/>
            <person name="Mack B.M."/>
        </authorList>
    </citation>
    <scope>NUCLEOTIDE SEQUENCE [LARGE SCALE GENOMIC DNA]</scope>
    <source>
        <strain evidence="4 5">CBS 117610</strain>
    </source>
</reference>
<evidence type="ECO:0000313" key="4">
    <source>
        <dbReference type="EMBL" id="PIG88702.1"/>
    </source>
</evidence>
<accession>A0A2G7G7A6</accession>
<evidence type="ECO:0000313" key="5">
    <source>
        <dbReference type="Proteomes" id="UP000231358"/>
    </source>
</evidence>
<dbReference type="AlphaFoldDB" id="A0A2G7G7A6"/>
<dbReference type="Pfam" id="PF05368">
    <property type="entry name" value="NmrA"/>
    <property type="match status" value="1"/>
</dbReference>
<dbReference type="EMBL" id="NEXV01000096">
    <property type="protein sequence ID" value="PIG88702.1"/>
    <property type="molecule type" value="Genomic_DNA"/>
</dbReference>
<dbReference type="PANTHER" id="PTHR47706:SF9">
    <property type="entry name" value="NMRA-LIKE DOMAIN-CONTAINING PROTEIN-RELATED"/>
    <property type="match status" value="1"/>
</dbReference>
<dbReference type="InterPro" id="IPR051609">
    <property type="entry name" value="NmrA/Isoflavone_reductase-like"/>
</dbReference>
<dbReference type="Gene3D" id="3.40.50.720">
    <property type="entry name" value="NAD(P)-binding Rossmann-like Domain"/>
    <property type="match status" value="1"/>
</dbReference>
<evidence type="ECO:0000256" key="1">
    <source>
        <dbReference type="ARBA" id="ARBA00022857"/>
    </source>
</evidence>
<name>A0A2G7G7A6_9EURO</name>
<dbReference type="PANTHER" id="PTHR47706">
    <property type="entry name" value="NMRA-LIKE FAMILY PROTEIN"/>
    <property type="match status" value="1"/>
</dbReference>
<dbReference type="GO" id="GO:0016491">
    <property type="term" value="F:oxidoreductase activity"/>
    <property type="evidence" value="ECO:0007669"/>
    <property type="project" value="UniProtKB-KW"/>
</dbReference>